<dbReference type="PANTHER" id="PTHR42803">
    <property type="entry name" value="ACYL-COA DEHYDROGENASE"/>
    <property type="match status" value="1"/>
</dbReference>
<evidence type="ECO:0000256" key="8">
    <source>
        <dbReference type="ARBA" id="ARBA00066694"/>
    </source>
</evidence>
<dbReference type="FunFam" id="2.40.110.10:FF:000031">
    <property type="entry name" value="Acyl-CoA dehydrogenase, putative"/>
    <property type="match status" value="1"/>
</dbReference>
<dbReference type="Proteomes" id="UP001164472">
    <property type="component" value="Chromosome"/>
</dbReference>
<evidence type="ECO:0000256" key="4">
    <source>
        <dbReference type="ARBA" id="ARBA00022827"/>
    </source>
</evidence>
<sequence>MKDTRLNVSHYKAPLDDMNFLLFDTLHANKIAECEAFEDATEDLFKAVMDEAAKFAEQVLLPVNAQGDREGCQYDPETYSVKTPDGYKDAYQHYMQGGWSGLSASPDFGGQGLPHLLKMIVDEMVCSTNLSFGMYPGLSHGAIDCLTEHGSEDLQSKYLPKLVSGEWTGTMCLTEPQCGTDLGLIGTKAIPNGDAYDITGTKIWITGGEQDLVDNIVHLVLAKLPDAPEGSRGISLFLVPKFLEDGTRNTAFCGGLEHKMGIKGSATCVMNFESAKGWLIGEPNKGLKCMFTMMNAARIMVGMQGLGLAETGYQVSRSFAKERLQSRSIAGAVKPDEKADPIIVHPDVRRMLLRQKAIIEGSRAMAYWTGLHLDLSHAHADADQRERSDDIVQLMTPIVKSFLTDEGFVSCDQALQSMGGAGFTQDWPVEQLLRDGRIARIYEGTNGIQALDLVGRKLTMKGGRLAHTYLSEIKQLLEGVSNSSHLASANSFIEILQETLGGLVIKAAKDPLEAASAATPLLRMFALTTVAVLWAKMAAQSEAEETVGSYSEAFLSSKRKTADHYFRLFQPEMTALAEEVKSGKETLMALTEEEF</sequence>
<comment type="function">
    <text evidence="7">Involved in the assimilation of dimethylsulphoniopropionate (DMSP), an important compound in the fixation of carbon in marine phytoplankton, by mediating the conversion of 3-(methylthio)propanoyl-CoA (MMPA-CoA) to 3-(methylthio)acryloyl-CoA (MTA-CoA).</text>
</comment>
<comment type="catalytic activity">
    <reaction evidence="6">
        <text>3-(methylsulfanyl)propanoyl-CoA + oxidized [electron-transfer flavoprotein] + H(+) = 3-(methylsulfanyl)acryloyl-CoA + reduced [electron-transfer flavoprotein]</text>
        <dbReference type="Rhea" id="RHEA:52612"/>
        <dbReference type="Rhea" id="RHEA-COMP:10685"/>
        <dbReference type="Rhea" id="RHEA-COMP:10686"/>
        <dbReference type="ChEBI" id="CHEBI:15378"/>
        <dbReference type="ChEBI" id="CHEBI:57692"/>
        <dbReference type="ChEBI" id="CHEBI:58307"/>
        <dbReference type="ChEBI" id="CHEBI:82815"/>
        <dbReference type="ChEBI" id="CHEBI:84994"/>
        <dbReference type="EC" id="1.3.99.41"/>
    </reaction>
    <physiologicalReaction direction="left-to-right" evidence="6">
        <dbReference type="Rhea" id="RHEA:52613"/>
    </physiologicalReaction>
</comment>
<protein>
    <recommendedName>
        <fullName evidence="9">3-methylmercaptopropionyl-CoA dehydrogenase</fullName>
        <ecNumber evidence="8">1.3.99.41</ecNumber>
    </recommendedName>
</protein>
<organism evidence="15 16">
    <name type="scientific">Alkalimarinus sediminis</name>
    <dbReference type="NCBI Taxonomy" id="1632866"/>
    <lineage>
        <taxon>Bacteria</taxon>
        <taxon>Pseudomonadati</taxon>
        <taxon>Pseudomonadota</taxon>
        <taxon>Gammaproteobacteria</taxon>
        <taxon>Alteromonadales</taxon>
        <taxon>Alteromonadaceae</taxon>
        <taxon>Alkalimarinus</taxon>
    </lineage>
</organism>
<dbReference type="InterPro" id="IPR013786">
    <property type="entry name" value="AcylCoA_DH/ox_N"/>
</dbReference>
<evidence type="ECO:0000256" key="2">
    <source>
        <dbReference type="ARBA" id="ARBA00009347"/>
    </source>
</evidence>
<dbReference type="KEGG" id="asem:NNL22_05115"/>
<dbReference type="SUPFAM" id="SSF56645">
    <property type="entry name" value="Acyl-CoA dehydrogenase NM domain-like"/>
    <property type="match status" value="1"/>
</dbReference>
<keyword evidence="5 10" id="KW-0560">Oxidoreductase</keyword>
<dbReference type="PANTHER" id="PTHR42803:SF1">
    <property type="entry name" value="BROAD-SPECIFICITY LINEAR ACYL-COA DEHYDROGENASE FADE5"/>
    <property type="match status" value="1"/>
</dbReference>
<keyword evidence="4 10" id="KW-0274">FAD</keyword>
<proteinExistence type="inferred from homology"/>
<evidence type="ECO:0000256" key="1">
    <source>
        <dbReference type="ARBA" id="ARBA00001974"/>
    </source>
</evidence>
<evidence type="ECO:0000256" key="5">
    <source>
        <dbReference type="ARBA" id="ARBA00023002"/>
    </source>
</evidence>
<dbReference type="Gene3D" id="2.40.110.10">
    <property type="entry name" value="Butyryl-CoA Dehydrogenase, subunit A, domain 2"/>
    <property type="match status" value="1"/>
</dbReference>
<evidence type="ECO:0000256" key="10">
    <source>
        <dbReference type="RuleBase" id="RU362125"/>
    </source>
</evidence>
<dbReference type="SUPFAM" id="SSF47203">
    <property type="entry name" value="Acyl-CoA dehydrogenase C-terminal domain-like"/>
    <property type="match status" value="1"/>
</dbReference>
<dbReference type="Pfam" id="PF00441">
    <property type="entry name" value="Acyl-CoA_dh_1"/>
    <property type="match status" value="1"/>
</dbReference>
<evidence type="ECO:0000259" key="13">
    <source>
        <dbReference type="Pfam" id="PF02771"/>
    </source>
</evidence>
<dbReference type="InterPro" id="IPR006091">
    <property type="entry name" value="Acyl-CoA_Oxase/DH_mid-dom"/>
</dbReference>
<dbReference type="InterPro" id="IPR025878">
    <property type="entry name" value="Acyl-CoA_dh-like_C_dom"/>
</dbReference>
<comment type="cofactor">
    <cofactor evidence="1 10">
        <name>FAD</name>
        <dbReference type="ChEBI" id="CHEBI:57692"/>
    </cofactor>
</comment>
<evidence type="ECO:0000256" key="3">
    <source>
        <dbReference type="ARBA" id="ARBA00022630"/>
    </source>
</evidence>
<dbReference type="GO" id="GO:0050660">
    <property type="term" value="F:flavin adenine dinucleotide binding"/>
    <property type="evidence" value="ECO:0007669"/>
    <property type="project" value="InterPro"/>
</dbReference>
<dbReference type="InterPro" id="IPR052166">
    <property type="entry name" value="Diverse_Acyl-CoA_DH"/>
</dbReference>
<evidence type="ECO:0000256" key="9">
    <source>
        <dbReference type="ARBA" id="ARBA00069043"/>
    </source>
</evidence>
<evidence type="ECO:0000259" key="12">
    <source>
        <dbReference type="Pfam" id="PF02770"/>
    </source>
</evidence>
<dbReference type="GO" id="GO:0016627">
    <property type="term" value="F:oxidoreductase activity, acting on the CH-CH group of donors"/>
    <property type="evidence" value="ECO:0007669"/>
    <property type="project" value="InterPro"/>
</dbReference>
<evidence type="ECO:0000259" key="14">
    <source>
        <dbReference type="Pfam" id="PF12806"/>
    </source>
</evidence>
<dbReference type="Gene3D" id="1.10.540.10">
    <property type="entry name" value="Acyl-CoA dehydrogenase/oxidase, N-terminal domain"/>
    <property type="match status" value="1"/>
</dbReference>
<name>A0A9E8KQK5_9ALTE</name>
<dbReference type="InterPro" id="IPR009100">
    <property type="entry name" value="AcylCoA_DH/oxidase_NM_dom_sf"/>
</dbReference>
<evidence type="ECO:0000313" key="16">
    <source>
        <dbReference type="Proteomes" id="UP001164472"/>
    </source>
</evidence>
<gene>
    <name evidence="15" type="ORF">NNL22_05115</name>
</gene>
<feature type="domain" description="Acyl-CoA oxidase/dehydrogenase middle" evidence="12">
    <location>
        <begin position="171"/>
        <end position="274"/>
    </location>
</feature>
<dbReference type="InterPro" id="IPR036250">
    <property type="entry name" value="AcylCo_DH-like_C"/>
</dbReference>
<dbReference type="Pfam" id="PF02771">
    <property type="entry name" value="Acyl-CoA_dh_N"/>
    <property type="match status" value="1"/>
</dbReference>
<dbReference type="Pfam" id="PF02770">
    <property type="entry name" value="Acyl-CoA_dh_M"/>
    <property type="match status" value="1"/>
</dbReference>
<evidence type="ECO:0000259" key="11">
    <source>
        <dbReference type="Pfam" id="PF00441"/>
    </source>
</evidence>
<feature type="domain" description="Acyl-CoA dehydrogenase/oxidase N-terminal" evidence="13">
    <location>
        <begin position="46"/>
        <end position="166"/>
    </location>
</feature>
<dbReference type="AlphaFoldDB" id="A0A9E8KQK5"/>
<keyword evidence="16" id="KW-1185">Reference proteome</keyword>
<dbReference type="EC" id="1.3.99.41" evidence="8"/>
<evidence type="ECO:0000256" key="7">
    <source>
        <dbReference type="ARBA" id="ARBA00058683"/>
    </source>
</evidence>
<feature type="domain" description="Acyl-CoA dehydrogenase/oxidase C-terminal" evidence="11">
    <location>
        <begin position="284"/>
        <end position="453"/>
    </location>
</feature>
<dbReference type="Pfam" id="PF12806">
    <property type="entry name" value="Acyl-CoA_dh_C"/>
    <property type="match status" value="1"/>
</dbReference>
<dbReference type="InterPro" id="IPR046373">
    <property type="entry name" value="Acyl-CoA_Oxase/DH_mid-dom_sf"/>
</dbReference>
<keyword evidence="3 10" id="KW-0285">Flavoprotein</keyword>
<dbReference type="Gene3D" id="1.20.140.10">
    <property type="entry name" value="Butyryl-CoA Dehydrogenase, subunit A, domain 3"/>
    <property type="match status" value="1"/>
</dbReference>
<reference evidence="15" key="1">
    <citation type="submission" date="2022-07" db="EMBL/GenBank/DDBJ databases">
        <title>Alkalimarinus sp. nov., isolated from gut of a Alitta virens.</title>
        <authorList>
            <person name="Yang A.I."/>
            <person name="Shin N.-R."/>
        </authorList>
    </citation>
    <scope>NUCLEOTIDE SEQUENCE</scope>
    <source>
        <strain evidence="15">FA028</strain>
    </source>
</reference>
<evidence type="ECO:0000256" key="6">
    <source>
        <dbReference type="ARBA" id="ARBA00051388"/>
    </source>
</evidence>
<dbReference type="InterPro" id="IPR009075">
    <property type="entry name" value="AcylCo_DH/oxidase_C"/>
</dbReference>
<dbReference type="RefSeq" id="WP_251812258.1">
    <property type="nucleotide sequence ID" value="NZ_CP101527.1"/>
</dbReference>
<dbReference type="EMBL" id="CP101527">
    <property type="protein sequence ID" value="UZW75964.1"/>
    <property type="molecule type" value="Genomic_DNA"/>
</dbReference>
<accession>A0A9E8KQK5</accession>
<feature type="domain" description="Acetyl-CoA dehydrogenase-like C-terminal" evidence="14">
    <location>
        <begin position="472"/>
        <end position="590"/>
    </location>
</feature>
<dbReference type="InterPro" id="IPR037069">
    <property type="entry name" value="AcylCoA_DH/ox_N_sf"/>
</dbReference>
<evidence type="ECO:0000313" key="15">
    <source>
        <dbReference type="EMBL" id="UZW75964.1"/>
    </source>
</evidence>
<comment type="similarity">
    <text evidence="2 10">Belongs to the acyl-CoA dehydrogenase family.</text>
</comment>